<evidence type="ECO:0000313" key="2">
    <source>
        <dbReference type="EMBL" id="SUF93197.1"/>
    </source>
</evidence>
<organism evidence="2 3">
    <name type="scientific">Salmonella enterica</name>
    <name type="common">Salmonella choleraesuis</name>
    <dbReference type="NCBI Taxonomy" id="28901"/>
    <lineage>
        <taxon>Bacteria</taxon>
        <taxon>Pseudomonadati</taxon>
        <taxon>Pseudomonadota</taxon>
        <taxon>Gammaproteobacteria</taxon>
        <taxon>Enterobacterales</taxon>
        <taxon>Enterobacteriaceae</taxon>
        <taxon>Salmonella</taxon>
    </lineage>
</organism>
<accession>A0A7D8IIL5</accession>
<evidence type="ECO:0000313" key="3">
    <source>
        <dbReference type="Proteomes" id="UP000254463"/>
    </source>
</evidence>
<keyword evidence="1" id="KW-0472">Membrane</keyword>
<keyword evidence="1" id="KW-0812">Transmembrane</keyword>
<feature type="transmembrane region" description="Helical" evidence="1">
    <location>
        <begin position="7"/>
        <end position="30"/>
    </location>
</feature>
<sequence length="35" mass="3933">MNKLLEILVITLLVVAIILGIGYVIILHSLPPMRY</sequence>
<dbReference type="AlphaFoldDB" id="A0A7D8IIL5"/>
<gene>
    <name evidence="2" type="ORF">NCTC6385_00021</name>
</gene>
<reference evidence="2 3" key="1">
    <citation type="submission" date="2018-06" db="EMBL/GenBank/DDBJ databases">
        <authorList>
            <consortium name="Pathogen Informatics"/>
            <person name="Doyle S."/>
        </authorList>
    </citation>
    <scope>NUCLEOTIDE SEQUENCE [LARGE SCALE GENOMIC DNA]</scope>
    <source>
        <strain evidence="2 3">NCTC6385</strain>
    </source>
</reference>
<dbReference type="EMBL" id="UGWV01000002">
    <property type="protein sequence ID" value="SUF93197.1"/>
    <property type="molecule type" value="Genomic_DNA"/>
</dbReference>
<keyword evidence="1" id="KW-1133">Transmembrane helix</keyword>
<evidence type="ECO:0000256" key="1">
    <source>
        <dbReference type="SAM" id="Phobius"/>
    </source>
</evidence>
<proteinExistence type="predicted"/>
<dbReference type="Proteomes" id="UP000254463">
    <property type="component" value="Unassembled WGS sequence"/>
</dbReference>
<name>A0A7D8IIL5_SALER</name>
<protein>
    <submittedName>
        <fullName evidence="2">Uncharacterized protein</fullName>
    </submittedName>
</protein>